<protein>
    <submittedName>
        <fullName evidence="1">Uncharacterized protein</fullName>
    </submittedName>
</protein>
<evidence type="ECO:0000313" key="2">
    <source>
        <dbReference type="Proteomes" id="UP001589738"/>
    </source>
</evidence>
<reference evidence="1 2" key="1">
    <citation type="submission" date="2024-09" db="EMBL/GenBank/DDBJ databases">
        <authorList>
            <person name="Sun Q."/>
            <person name="Mori K."/>
        </authorList>
    </citation>
    <scope>NUCLEOTIDE SEQUENCE [LARGE SCALE GENOMIC DNA]</scope>
    <source>
        <strain evidence="1 2">CGMCC 1.9126</strain>
    </source>
</reference>
<evidence type="ECO:0000313" key="1">
    <source>
        <dbReference type="EMBL" id="MFC0476697.1"/>
    </source>
</evidence>
<sequence length="232" mass="26469">MNIIFLQEMTATIQRLSRYNEGRSDRVKVQTLLQTVEAIPEGQFWYIPSGTSVPPHVLEFLRKDAESRGEQFQLPMIPLKADILESTEDIQEYAVLGNLREVLDDVNKAILVSVMKKTELTKLPGRSKEGHFVYEITYEHNIYEVPGQPNHYEFVTQLPFSGLQLYPSGGRVELVVLLPTSAIVDQNLTKGIDENGAELQKYFTPIPATNKTVVSFDYRLDPIFTVHYSYNE</sequence>
<name>A0ABV6KTN5_9BACI</name>
<keyword evidence="2" id="KW-1185">Reference proteome</keyword>
<organism evidence="1 2">
    <name type="scientific">Robertmurraya beringensis</name>
    <dbReference type="NCBI Taxonomy" id="641660"/>
    <lineage>
        <taxon>Bacteria</taxon>
        <taxon>Bacillati</taxon>
        <taxon>Bacillota</taxon>
        <taxon>Bacilli</taxon>
        <taxon>Bacillales</taxon>
        <taxon>Bacillaceae</taxon>
        <taxon>Robertmurraya</taxon>
    </lineage>
</organism>
<dbReference type="Proteomes" id="UP001589738">
    <property type="component" value="Unassembled WGS sequence"/>
</dbReference>
<dbReference type="RefSeq" id="WP_377058567.1">
    <property type="nucleotide sequence ID" value="NZ_JBHLUU010000109.1"/>
</dbReference>
<comment type="caution">
    <text evidence="1">The sequence shown here is derived from an EMBL/GenBank/DDBJ whole genome shotgun (WGS) entry which is preliminary data.</text>
</comment>
<accession>A0ABV6KTN5</accession>
<dbReference type="EMBL" id="JBHLUU010000109">
    <property type="protein sequence ID" value="MFC0476697.1"/>
    <property type="molecule type" value="Genomic_DNA"/>
</dbReference>
<gene>
    <name evidence="1" type="ORF">ACFFHF_15940</name>
</gene>
<proteinExistence type="predicted"/>